<protein>
    <submittedName>
        <fullName evidence="2">Uncharacterized protein</fullName>
    </submittedName>
</protein>
<dbReference type="AlphaFoldDB" id="A0ABD1ZMF6"/>
<evidence type="ECO:0000313" key="2">
    <source>
        <dbReference type="EMBL" id="KAL2652636.1"/>
    </source>
</evidence>
<sequence length="303" mass="33926">MFERALSLRRKILRALKAQFRPGKSSSLPRKPVAVISNTSDTEILGLEPVGDGVPQVLYNNVRPADVLSSEDHTAPEIDANSPRELILKTPLSIVVPPKTPVPIAAQTPLDTPVSRGGGRESRPNTSLALAQEFGTQVEEFHEGRRRRQLHNRFSRATSMPTSMSVSDPMIKLRDSYLRIMHKMAQEEAKTNPLSPGSVPIVDSDQSHLFDYVHRRRTPADDEEEEFCRLAEAKVTPRSIQVDIVRGKICSIGVASTNTVHHFTSQPTHVLFGHADKLSAFWSRGNAMIKPMLQHIFERRKHR</sequence>
<dbReference type="Proteomes" id="UP001605036">
    <property type="component" value="Unassembled WGS sequence"/>
</dbReference>
<evidence type="ECO:0000313" key="3">
    <source>
        <dbReference type="Proteomes" id="UP001605036"/>
    </source>
</evidence>
<organism evidence="2 3">
    <name type="scientific">Riccia fluitans</name>
    <dbReference type="NCBI Taxonomy" id="41844"/>
    <lineage>
        <taxon>Eukaryota</taxon>
        <taxon>Viridiplantae</taxon>
        <taxon>Streptophyta</taxon>
        <taxon>Embryophyta</taxon>
        <taxon>Marchantiophyta</taxon>
        <taxon>Marchantiopsida</taxon>
        <taxon>Marchantiidae</taxon>
        <taxon>Marchantiales</taxon>
        <taxon>Ricciaceae</taxon>
        <taxon>Riccia</taxon>
    </lineage>
</organism>
<comment type="caution">
    <text evidence="2">The sequence shown here is derived from an EMBL/GenBank/DDBJ whole genome shotgun (WGS) entry which is preliminary data.</text>
</comment>
<proteinExistence type="predicted"/>
<dbReference type="EMBL" id="JBHFFA010000001">
    <property type="protein sequence ID" value="KAL2652636.1"/>
    <property type="molecule type" value="Genomic_DNA"/>
</dbReference>
<accession>A0ABD1ZMF6</accession>
<name>A0ABD1ZMF6_9MARC</name>
<feature type="region of interest" description="Disordered" evidence="1">
    <location>
        <begin position="103"/>
        <end position="124"/>
    </location>
</feature>
<reference evidence="2 3" key="1">
    <citation type="submission" date="2024-09" db="EMBL/GenBank/DDBJ databases">
        <title>Chromosome-scale assembly of Riccia fluitans.</title>
        <authorList>
            <person name="Paukszto L."/>
            <person name="Sawicki J."/>
            <person name="Karawczyk K."/>
            <person name="Piernik-Szablinska J."/>
            <person name="Szczecinska M."/>
            <person name="Mazdziarz M."/>
        </authorList>
    </citation>
    <scope>NUCLEOTIDE SEQUENCE [LARGE SCALE GENOMIC DNA]</scope>
    <source>
        <strain evidence="2">Rf_01</strain>
        <tissue evidence="2">Aerial parts of the thallus</tissue>
    </source>
</reference>
<gene>
    <name evidence="2" type="ORF">R1flu_020764</name>
</gene>
<keyword evidence="3" id="KW-1185">Reference proteome</keyword>
<evidence type="ECO:0000256" key="1">
    <source>
        <dbReference type="SAM" id="MobiDB-lite"/>
    </source>
</evidence>